<dbReference type="PANTHER" id="PTHR43449">
    <property type="entry name" value="NUCLEOTIDYLTRANSFERASE"/>
    <property type="match status" value="1"/>
</dbReference>
<evidence type="ECO:0000313" key="2">
    <source>
        <dbReference type="EMBL" id="PSN81929.1"/>
    </source>
</evidence>
<dbReference type="InterPro" id="IPR002934">
    <property type="entry name" value="Polymerase_NTP_transf_dom"/>
</dbReference>
<dbReference type="InterPro" id="IPR043519">
    <property type="entry name" value="NT_sf"/>
</dbReference>
<name>A0A2R6A6D7_9ARCH</name>
<accession>A0A2R6A6D7</accession>
<dbReference type="EMBL" id="NEXC01000116">
    <property type="protein sequence ID" value="PSN81929.1"/>
    <property type="molecule type" value="Genomic_DNA"/>
</dbReference>
<gene>
    <name evidence="2" type="ORF">B9Q01_09445</name>
</gene>
<evidence type="ECO:0000313" key="3">
    <source>
        <dbReference type="Proteomes" id="UP000240880"/>
    </source>
</evidence>
<sequence length="122" mass="13852">MNYDEVLSKLKECAQKFLGKGALTVILIGSLARGDYTAFSDADLVIVAQTTKRPIERALDFLDEVCVKNLKIDLDLFVYTQDELLKMAKERRRIVREILSGKLLAGDESILRMLKQLFAENE</sequence>
<dbReference type="SUPFAM" id="SSF81301">
    <property type="entry name" value="Nucleotidyltransferase"/>
    <property type="match status" value="1"/>
</dbReference>
<dbReference type="CDD" id="cd05403">
    <property type="entry name" value="NT_KNTase_like"/>
    <property type="match status" value="1"/>
</dbReference>
<dbReference type="AlphaFoldDB" id="A0A2R6A6D7"/>
<reference evidence="2 3" key="1">
    <citation type="submission" date="2017-04" db="EMBL/GenBank/DDBJ databases">
        <title>Novel microbial lineages endemic to geothermal iron-oxide mats fill important gaps in the evolutionary history of Archaea.</title>
        <authorList>
            <person name="Jay Z.J."/>
            <person name="Beam J.P."/>
            <person name="Dlakic M."/>
            <person name="Rusch D.B."/>
            <person name="Kozubal M.A."/>
            <person name="Inskeep W.P."/>
        </authorList>
    </citation>
    <scope>NUCLEOTIDE SEQUENCE [LARGE SCALE GENOMIC DNA]</scope>
    <source>
        <strain evidence="2">OSP_D</strain>
    </source>
</reference>
<dbReference type="PANTHER" id="PTHR43449:SF3">
    <property type="entry name" value="POLYMERASE NUCLEOTIDYL TRANSFERASE DOMAIN-CONTAINING PROTEIN"/>
    <property type="match status" value="1"/>
</dbReference>
<dbReference type="Proteomes" id="UP000240880">
    <property type="component" value="Unassembled WGS sequence"/>
</dbReference>
<proteinExistence type="predicted"/>
<evidence type="ECO:0000259" key="1">
    <source>
        <dbReference type="Pfam" id="PF01909"/>
    </source>
</evidence>
<organism evidence="2 3">
    <name type="scientific">Candidatus Marsarchaeota G1 archaeon OSP_D</name>
    <dbReference type="NCBI Taxonomy" id="1978155"/>
    <lineage>
        <taxon>Archaea</taxon>
        <taxon>Candidatus Marsarchaeota</taxon>
        <taxon>Candidatus Marsarchaeota group 1</taxon>
    </lineage>
</organism>
<dbReference type="Pfam" id="PF01909">
    <property type="entry name" value="NTP_transf_2"/>
    <property type="match status" value="1"/>
</dbReference>
<dbReference type="Gene3D" id="3.30.460.10">
    <property type="entry name" value="Beta Polymerase, domain 2"/>
    <property type="match status" value="1"/>
</dbReference>
<comment type="caution">
    <text evidence="2">The sequence shown here is derived from an EMBL/GenBank/DDBJ whole genome shotgun (WGS) entry which is preliminary data.</text>
</comment>
<protein>
    <recommendedName>
        <fullName evidence="1">Polymerase nucleotidyl transferase domain-containing protein</fullName>
    </recommendedName>
</protein>
<dbReference type="GO" id="GO:0016779">
    <property type="term" value="F:nucleotidyltransferase activity"/>
    <property type="evidence" value="ECO:0007669"/>
    <property type="project" value="InterPro"/>
</dbReference>
<feature type="domain" description="Polymerase nucleotidyl transferase" evidence="1">
    <location>
        <begin position="10"/>
        <end position="93"/>
    </location>
</feature>